<dbReference type="RefSeq" id="WP_065643619.1">
    <property type="nucleotide sequence ID" value="NZ_CAOJBS010000007.1"/>
</dbReference>
<name>A0A7Z0X0Q9_9BACI</name>
<evidence type="ECO:0008006" key="5">
    <source>
        <dbReference type="Google" id="ProtNLM"/>
    </source>
</evidence>
<feature type="transmembrane region" description="Helical" evidence="2">
    <location>
        <begin position="38"/>
        <end position="57"/>
    </location>
</feature>
<evidence type="ECO:0000256" key="1">
    <source>
        <dbReference type="SAM" id="MobiDB-lite"/>
    </source>
</evidence>
<sequence>MESIMLIGFLSFIFSICYLVFHLIRRIFSPGKRFSRKLFYPCFAGGLLLLIISAPYYSEETYAIDETKTEDLTTELQELKTEHSAVQKEQTALKQQLNQANEKLKAAKTENDTLKKENEKLTKEKDSLTKKTKSLSEKLAKAEEKSGSTEATVKEKNATAQAGTSHSAPSPKKNSGESKQECKIKGSVNHIYHTPGSTYYDRTKNVARWFCTEQEARDAGYRPPKR</sequence>
<gene>
    <name evidence="3" type="ORF">B4121_0980</name>
</gene>
<dbReference type="AlphaFoldDB" id="A0A7Z0X0Q9"/>
<feature type="compositionally biased region" description="Basic and acidic residues" evidence="1">
    <location>
        <begin position="174"/>
        <end position="184"/>
    </location>
</feature>
<comment type="caution">
    <text evidence="3">The sequence shown here is derived from an EMBL/GenBank/DDBJ whole genome shotgun (WGS) entry which is preliminary data.</text>
</comment>
<feature type="compositionally biased region" description="Basic and acidic residues" evidence="1">
    <location>
        <begin position="104"/>
        <end position="157"/>
    </location>
</feature>
<dbReference type="Gene3D" id="1.10.287.1490">
    <property type="match status" value="1"/>
</dbReference>
<keyword evidence="2" id="KW-0472">Membrane</keyword>
<feature type="compositionally biased region" description="Polar residues" evidence="1">
    <location>
        <begin position="158"/>
        <end position="168"/>
    </location>
</feature>
<protein>
    <recommendedName>
        <fullName evidence="5">Membrane protein YttA</fullName>
    </recommendedName>
</protein>
<dbReference type="Proteomes" id="UP000185604">
    <property type="component" value="Unassembled WGS sequence"/>
</dbReference>
<evidence type="ECO:0000313" key="3">
    <source>
        <dbReference type="EMBL" id="OLF96769.1"/>
    </source>
</evidence>
<feature type="transmembrane region" description="Helical" evidence="2">
    <location>
        <begin position="6"/>
        <end position="26"/>
    </location>
</feature>
<evidence type="ECO:0000256" key="2">
    <source>
        <dbReference type="SAM" id="Phobius"/>
    </source>
</evidence>
<dbReference type="EMBL" id="LKPO01000004">
    <property type="protein sequence ID" value="OLF96769.1"/>
    <property type="molecule type" value="Genomic_DNA"/>
</dbReference>
<keyword evidence="2" id="KW-1133">Transmembrane helix</keyword>
<keyword evidence="2" id="KW-0812">Transmembrane</keyword>
<feature type="region of interest" description="Disordered" evidence="1">
    <location>
        <begin position="104"/>
        <end position="199"/>
    </location>
</feature>
<proteinExistence type="predicted"/>
<evidence type="ECO:0000313" key="4">
    <source>
        <dbReference type="Proteomes" id="UP000185604"/>
    </source>
</evidence>
<organism evidence="3 4">
    <name type="scientific">Bacillus paralicheniformis</name>
    <dbReference type="NCBI Taxonomy" id="1648923"/>
    <lineage>
        <taxon>Bacteria</taxon>
        <taxon>Bacillati</taxon>
        <taxon>Bacillota</taxon>
        <taxon>Bacilli</taxon>
        <taxon>Bacillales</taxon>
        <taxon>Bacillaceae</taxon>
        <taxon>Bacillus</taxon>
    </lineage>
</organism>
<accession>A0A7Z0X0Q9</accession>
<reference evidence="3 4" key="1">
    <citation type="journal article" date="2016" name="Front. Microbiol.">
        <title>High-Level Heat Resistance of Spores of Bacillus amyloliquefaciens and Bacillus licheniformis Results from the Presence of a spoVA Operon in a Tn1546 Transposon.</title>
        <authorList>
            <person name="Berendsen E.M."/>
            <person name="Koning R.A."/>
            <person name="Boekhorst J."/>
            <person name="de Jong A."/>
            <person name="Kuipers O.P."/>
            <person name="Wells-Bennik M.H."/>
        </authorList>
    </citation>
    <scope>NUCLEOTIDE SEQUENCE [LARGE SCALE GENOMIC DNA]</scope>
    <source>
        <strain evidence="3 4">B4121</strain>
    </source>
</reference>